<sequence length="323" mass="34955">MSQPHPRSEHPPNTSFDPPSPCTHNNNNNHNHAHVPSTAFSGDMAQTYSQRTGGCNIVLADHLISLITPSLPPPTTTPSLRILDNACGPMVLTTQCLLDPSIATYPSVHISAVDLSADFIAANRTAISSRSTLGPKVDTAVMDGTDLRFADDTFDVSFTSLGIFAFPDPVRGARELYRTLKPGGVTAATTWKGVGWLPLLHAVEEEVLQPGQAKTRLPFLEPWAVAGKLEATLREGGFERVEEGEVEGVAWWGGVGEAAYWLTATVRMMVGRGWSEEEKDKMEEGFRTVLERGVREGSELVVTEAEGGRVGCRMVAFTGLGWK</sequence>
<dbReference type="InterPro" id="IPR013216">
    <property type="entry name" value="Methyltransf_11"/>
</dbReference>
<evidence type="ECO:0000259" key="2">
    <source>
        <dbReference type="Pfam" id="PF08241"/>
    </source>
</evidence>
<dbReference type="EMBL" id="JACCJB010000015">
    <property type="protein sequence ID" value="KAF6220788.1"/>
    <property type="molecule type" value="Genomic_DNA"/>
</dbReference>
<dbReference type="Pfam" id="PF08241">
    <property type="entry name" value="Methyltransf_11"/>
    <property type="match status" value="1"/>
</dbReference>
<protein>
    <recommendedName>
        <fullName evidence="2">Methyltransferase type 11 domain-containing protein</fullName>
    </recommendedName>
</protein>
<feature type="region of interest" description="Disordered" evidence="1">
    <location>
        <begin position="1"/>
        <end position="38"/>
    </location>
</feature>
<dbReference type="SUPFAM" id="SSF53335">
    <property type="entry name" value="S-adenosyl-L-methionine-dependent methyltransferases"/>
    <property type="match status" value="1"/>
</dbReference>
<dbReference type="GO" id="GO:0008757">
    <property type="term" value="F:S-adenosylmethionine-dependent methyltransferase activity"/>
    <property type="evidence" value="ECO:0007669"/>
    <property type="project" value="InterPro"/>
</dbReference>
<dbReference type="InterPro" id="IPR029063">
    <property type="entry name" value="SAM-dependent_MTases_sf"/>
</dbReference>
<proteinExistence type="predicted"/>
<comment type="caution">
    <text evidence="3">The sequence shown here is derived from an EMBL/GenBank/DDBJ whole genome shotgun (WGS) entry which is preliminary data.</text>
</comment>
<dbReference type="Gene3D" id="3.40.50.150">
    <property type="entry name" value="Vaccinia Virus protein VP39"/>
    <property type="match status" value="1"/>
</dbReference>
<evidence type="ECO:0000313" key="4">
    <source>
        <dbReference type="Proteomes" id="UP000593566"/>
    </source>
</evidence>
<name>A0A8H6FAJ4_9LECA</name>
<dbReference type="CDD" id="cd02440">
    <property type="entry name" value="AdoMet_MTases"/>
    <property type="match status" value="1"/>
</dbReference>
<gene>
    <name evidence="3" type="ORF">HO133_002468</name>
</gene>
<feature type="compositionally biased region" description="Basic and acidic residues" evidence="1">
    <location>
        <begin position="1"/>
        <end position="10"/>
    </location>
</feature>
<dbReference type="PANTHER" id="PTHR43591">
    <property type="entry name" value="METHYLTRANSFERASE"/>
    <property type="match status" value="1"/>
</dbReference>
<dbReference type="RefSeq" id="XP_037150223.1">
    <property type="nucleotide sequence ID" value="XM_037293394.1"/>
</dbReference>
<dbReference type="GeneID" id="59330881"/>
<reference evidence="3 4" key="1">
    <citation type="journal article" date="2020" name="Genomics">
        <title>Complete, high-quality genomes from long-read metagenomic sequencing of two wolf lichen thalli reveals enigmatic genome architecture.</title>
        <authorList>
            <person name="McKenzie S.K."/>
            <person name="Walston R.F."/>
            <person name="Allen J.L."/>
        </authorList>
    </citation>
    <scope>NUCLEOTIDE SEQUENCE [LARGE SCALE GENOMIC DNA]</scope>
    <source>
        <strain evidence="3">WasteWater1</strain>
    </source>
</reference>
<feature type="domain" description="Methyltransferase type 11" evidence="2">
    <location>
        <begin position="106"/>
        <end position="186"/>
    </location>
</feature>
<evidence type="ECO:0000313" key="3">
    <source>
        <dbReference type="EMBL" id="KAF6220788.1"/>
    </source>
</evidence>
<evidence type="ECO:0000256" key="1">
    <source>
        <dbReference type="SAM" id="MobiDB-lite"/>
    </source>
</evidence>
<keyword evidence="4" id="KW-1185">Reference proteome</keyword>
<dbReference type="Proteomes" id="UP000593566">
    <property type="component" value="Unassembled WGS sequence"/>
</dbReference>
<accession>A0A8H6FAJ4</accession>
<organism evidence="3 4">
    <name type="scientific">Letharia lupina</name>
    <dbReference type="NCBI Taxonomy" id="560253"/>
    <lineage>
        <taxon>Eukaryota</taxon>
        <taxon>Fungi</taxon>
        <taxon>Dikarya</taxon>
        <taxon>Ascomycota</taxon>
        <taxon>Pezizomycotina</taxon>
        <taxon>Lecanoromycetes</taxon>
        <taxon>OSLEUM clade</taxon>
        <taxon>Lecanoromycetidae</taxon>
        <taxon>Lecanorales</taxon>
        <taxon>Lecanorineae</taxon>
        <taxon>Parmeliaceae</taxon>
        <taxon>Letharia</taxon>
    </lineage>
</organism>
<dbReference type="AlphaFoldDB" id="A0A8H6FAJ4"/>
<dbReference type="PANTHER" id="PTHR43591:SF105">
    <property type="entry name" value="METHYLTRANSFERASE DOMAIN-CONTAINING PROTEIN-RELATED"/>
    <property type="match status" value="1"/>
</dbReference>